<proteinExistence type="inferred from homology"/>
<evidence type="ECO:0000313" key="10">
    <source>
        <dbReference type="Proteomes" id="UP001171902"/>
    </source>
</evidence>
<name>A0ABT7YY49_9ACTN</name>
<comment type="subcellular location">
    <subcellularLocation>
        <location evidence="7">Cell membrane</location>
        <topology evidence="7">Multi-pass membrane protein</topology>
    </subcellularLocation>
    <subcellularLocation>
        <location evidence="1">Membrane</location>
        <topology evidence="1">Multi-pass membrane protein</topology>
    </subcellularLocation>
</comment>
<dbReference type="InterPro" id="IPR002033">
    <property type="entry name" value="TatC"/>
</dbReference>
<sequence>MADAPPRREGRRKSKFERAADGSMTLMEHLADLRQRLMIAVLVILVGTAASLLLSKNVILFLADPYCASQHAVQETGDGLVGCNFNLQSPISHVSLYLKISLYMALVGTAPIWLYQLWAFIAPGLHRNERKYAYFFIGVAAPLFLGGAILAYFVVSHGMQFIMLLSGIGEDGFNINLDLEAYINFYIAVMMVFGIGFEFPLIMLMLNVMGLVTAKRMRGWWRIVVLVSFTFTAIFTPTPDPFGMTALAICMLLLYGVALIVATLNDKRKGITDEDQWDDEEASDISASDDDLTADATIGASSLDDDDYPGEPERRGRFGRRVDGYDDIT</sequence>
<dbReference type="PANTHER" id="PTHR30371">
    <property type="entry name" value="SEC-INDEPENDENT PROTEIN TRANSLOCASE PROTEIN TATC"/>
    <property type="match status" value="1"/>
</dbReference>
<evidence type="ECO:0000313" key="9">
    <source>
        <dbReference type="EMBL" id="MDN3243576.1"/>
    </source>
</evidence>
<evidence type="ECO:0000256" key="2">
    <source>
        <dbReference type="ARBA" id="ARBA00022692"/>
    </source>
</evidence>
<evidence type="ECO:0000256" key="3">
    <source>
        <dbReference type="ARBA" id="ARBA00022927"/>
    </source>
</evidence>
<dbReference type="Proteomes" id="UP001171902">
    <property type="component" value="Unassembled WGS sequence"/>
</dbReference>
<feature type="transmembrane region" description="Helical" evidence="7">
    <location>
        <begin position="133"/>
        <end position="155"/>
    </location>
</feature>
<keyword evidence="10" id="KW-1185">Reference proteome</keyword>
<keyword evidence="3 7" id="KW-0653">Protein transport</keyword>
<feature type="region of interest" description="Disordered" evidence="8">
    <location>
        <begin position="275"/>
        <end position="294"/>
    </location>
</feature>
<keyword evidence="2 7" id="KW-0812">Transmembrane</keyword>
<evidence type="ECO:0000256" key="4">
    <source>
        <dbReference type="ARBA" id="ARBA00022989"/>
    </source>
</evidence>
<evidence type="ECO:0000256" key="8">
    <source>
        <dbReference type="SAM" id="MobiDB-lite"/>
    </source>
</evidence>
<feature type="transmembrane region" description="Helical" evidence="7">
    <location>
        <begin position="37"/>
        <end position="55"/>
    </location>
</feature>
<feature type="transmembrane region" description="Helical" evidence="7">
    <location>
        <begin position="242"/>
        <end position="264"/>
    </location>
</feature>
<dbReference type="RefSeq" id="WP_289959976.1">
    <property type="nucleotide sequence ID" value="NZ_JAUEMJ010000014.1"/>
</dbReference>
<protein>
    <recommendedName>
        <fullName evidence="7">Sec-independent protein translocase protein TatC</fullName>
    </recommendedName>
</protein>
<evidence type="ECO:0000256" key="6">
    <source>
        <dbReference type="ARBA" id="ARBA00023136"/>
    </source>
</evidence>
<reference evidence="9" key="1">
    <citation type="submission" date="2023-06" db="EMBL/GenBank/DDBJ databases">
        <title>Gycomyces niveus sp.nov., a novel actinomycete isolated from soil in Shouguang.</title>
        <authorList>
            <person name="Yang X."/>
            <person name="Zhao J."/>
        </authorList>
    </citation>
    <scope>NUCLEOTIDE SEQUENCE</scope>
    <source>
        <strain evidence="9">NEAU C2</strain>
    </source>
</reference>
<feature type="compositionally biased region" description="Basic and acidic residues" evidence="8">
    <location>
        <begin position="311"/>
        <end position="329"/>
    </location>
</feature>
<keyword evidence="5 7" id="KW-0811">Translocation</keyword>
<dbReference type="PRINTS" id="PR01840">
    <property type="entry name" value="TATCFAMILY"/>
</dbReference>
<feature type="region of interest" description="Disordered" evidence="8">
    <location>
        <begin position="299"/>
        <end position="329"/>
    </location>
</feature>
<dbReference type="PANTHER" id="PTHR30371:SF0">
    <property type="entry name" value="SEC-INDEPENDENT PROTEIN TRANSLOCASE PROTEIN TATC, CHLOROPLASTIC-RELATED"/>
    <property type="match status" value="1"/>
</dbReference>
<organism evidence="9 10">
    <name type="scientific">Glycomyces tritici</name>
    <dbReference type="NCBI Taxonomy" id="2665176"/>
    <lineage>
        <taxon>Bacteria</taxon>
        <taxon>Bacillati</taxon>
        <taxon>Actinomycetota</taxon>
        <taxon>Actinomycetes</taxon>
        <taxon>Glycomycetales</taxon>
        <taxon>Glycomycetaceae</taxon>
        <taxon>Glycomyces</taxon>
    </lineage>
</organism>
<comment type="function">
    <text evidence="7">Part of the twin-arginine translocation (Tat) system that transports large folded proteins containing a characteristic twin-arginine motif in their signal peptide across membranes. Together with TatB, TatC is part of a receptor directly interacting with Tat signal peptides.</text>
</comment>
<evidence type="ECO:0000256" key="5">
    <source>
        <dbReference type="ARBA" id="ARBA00023010"/>
    </source>
</evidence>
<keyword evidence="4 7" id="KW-1133">Transmembrane helix</keyword>
<dbReference type="NCBIfam" id="TIGR00945">
    <property type="entry name" value="tatC"/>
    <property type="match status" value="1"/>
</dbReference>
<accession>A0ABT7YY49</accession>
<comment type="similarity">
    <text evidence="7">Belongs to the TatC family.</text>
</comment>
<feature type="transmembrane region" description="Helical" evidence="7">
    <location>
        <begin position="100"/>
        <end position="121"/>
    </location>
</feature>
<dbReference type="Pfam" id="PF00902">
    <property type="entry name" value="TatC"/>
    <property type="match status" value="1"/>
</dbReference>
<feature type="compositionally biased region" description="Acidic residues" evidence="8">
    <location>
        <begin position="275"/>
        <end position="293"/>
    </location>
</feature>
<dbReference type="EMBL" id="JAUEMJ010000014">
    <property type="protein sequence ID" value="MDN3243576.1"/>
    <property type="molecule type" value="Genomic_DNA"/>
</dbReference>
<evidence type="ECO:0000256" key="7">
    <source>
        <dbReference type="HAMAP-Rule" id="MF_00902"/>
    </source>
</evidence>
<keyword evidence="7" id="KW-0813">Transport</keyword>
<keyword evidence="7" id="KW-1003">Cell membrane</keyword>
<feature type="transmembrane region" description="Helical" evidence="7">
    <location>
        <begin position="183"/>
        <end position="207"/>
    </location>
</feature>
<feature type="transmembrane region" description="Helical" evidence="7">
    <location>
        <begin position="219"/>
        <end position="236"/>
    </location>
</feature>
<keyword evidence="6 7" id="KW-0472">Membrane</keyword>
<gene>
    <name evidence="7 9" type="primary">tatC</name>
    <name evidence="9" type="ORF">QWI33_27940</name>
</gene>
<dbReference type="HAMAP" id="MF_00902">
    <property type="entry name" value="TatC"/>
    <property type="match status" value="1"/>
</dbReference>
<evidence type="ECO:0000256" key="1">
    <source>
        <dbReference type="ARBA" id="ARBA00004141"/>
    </source>
</evidence>
<comment type="subunit">
    <text evidence="7">The Tat system comprises two distinct complexes: a TatABC complex, containing multiple copies of TatA, TatB and TatC subunits, and a separate TatA complex, containing only TatA subunits. Substrates initially bind to the TatABC complex, which probably triggers association of the separate TatA complex to form the active translocon.</text>
</comment>
<comment type="caution">
    <text evidence="9">The sequence shown here is derived from an EMBL/GenBank/DDBJ whole genome shotgun (WGS) entry which is preliminary data.</text>
</comment>